<reference evidence="4" key="1">
    <citation type="submission" date="2020-10" db="EMBL/GenBank/DDBJ databases">
        <authorList>
            <person name="Kikuchi T."/>
        </authorList>
    </citation>
    <scope>NUCLEOTIDE SEQUENCE</scope>
    <source>
        <strain evidence="4">NKZ352</strain>
    </source>
</reference>
<accession>A0A8S1HQ07</accession>
<protein>
    <recommendedName>
        <fullName evidence="3">Saposin B-type domain-containing protein</fullName>
    </recommendedName>
</protein>
<keyword evidence="5" id="KW-1185">Reference proteome</keyword>
<evidence type="ECO:0000313" key="5">
    <source>
        <dbReference type="Proteomes" id="UP000835052"/>
    </source>
</evidence>
<dbReference type="InterPro" id="IPR008139">
    <property type="entry name" value="SaposinB_dom"/>
</dbReference>
<dbReference type="Gene3D" id="1.10.225.10">
    <property type="entry name" value="Saposin-like"/>
    <property type="match status" value="1"/>
</dbReference>
<keyword evidence="1" id="KW-1015">Disulfide bond</keyword>
<dbReference type="SMART" id="SM00741">
    <property type="entry name" value="SapB"/>
    <property type="match status" value="1"/>
</dbReference>
<dbReference type="Pfam" id="PF03489">
    <property type="entry name" value="SapB_2"/>
    <property type="match status" value="1"/>
</dbReference>
<organism evidence="4 5">
    <name type="scientific">Caenorhabditis auriculariae</name>
    <dbReference type="NCBI Taxonomy" id="2777116"/>
    <lineage>
        <taxon>Eukaryota</taxon>
        <taxon>Metazoa</taxon>
        <taxon>Ecdysozoa</taxon>
        <taxon>Nematoda</taxon>
        <taxon>Chromadorea</taxon>
        <taxon>Rhabditida</taxon>
        <taxon>Rhabditina</taxon>
        <taxon>Rhabditomorpha</taxon>
        <taxon>Rhabditoidea</taxon>
        <taxon>Rhabditidae</taxon>
        <taxon>Peloderinae</taxon>
        <taxon>Caenorhabditis</taxon>
    </lineage>
</organism>
<dbReference type="PROSITE" id="PS50015">
    <property type="entry name" value="SAP_B"/>
    <property type="match status" value="1"/>
</dbReference>
<dbReference type="AlphaFoldDB" id="A0A8S1HQ07"/>
<dbReference type="SUPFAM" id="SSF47862">
    <property type="entry name" value="Saposin"/>
    <property type="match status" value="1"/>
</dbReference>
<dbReference type="InterPro" id="IPR011001">
    <property type="entry name" value="Saposin-like"/>
</dbReference>
<comment type="caution">
    <text evidence="4">The sequence shown here is derived from an EMBL/GenBank/DDBJ whole genome shotgun (WGS) entry which is preliminary data.</text>
</comment>
<gene>
    <name evidence="4" type="ORF">CAUJ_LOCUS12250</name>
</gene>
<evidence type="ECO:0000256" key="1">
    <source>
        <dbReference type="ARBA" id="ARBA00023157"/>
    </source>
</evidence>
<dbReference type="OrthoDB" id="69496at2759"/>
<keyword evidence="2" id="KW-0732">Signal</keyword>
<name>A0A8S1HQ07_9PELO</name>
<evidence type="ECO:0000256" key="2">
    <source>
        <dbReference type="SAM" id="SignalP"/>
    </source>
</evidence>
<evidence type="ECO:0000259" key="3">
    <source>
        <dbReference type="PROSITE" id="PS50015"/>
    </source>
</evidence>
<feature type="chain" id="PRO_5035776338" description="Saposin B-type domain-containing protein" evidence="2">
    <location>
        <begin position="17"/>
        <end position="98"/>
    </location>
</feature>
<sequence>MQKLIILIVLAGMIMARTQKSKPLCGLCMNIVQQLDEALKHGDDVEKAIYKFCKEDVPGFLVEMCHKVIEKNIDEIIEKLKKHEPAEQICNDILLCHD</sequence>
<feature type="domain" description="Saposin B-type" evidence="3">
    <location>
        <begin position="21"/>
        <end position="98"/>
    </location>
</feature>
<feature type="signal peptide" evidence="2">
    <location>
        <begin position="1"/>
        <end position="16"/>
    </location>
</feature>
<proteinExistence type="predicted"/>
<dbReference type="EMBL" id="CAJGYM010000070">
    <property type="protein sequence ID" value="CAD6196335.1"/>
    <property type="molecule type" value="Genomic_DNA"/>
</dbReference>
<evidence type="ECO:0000313" key="4">
    <source>
        <dbReference type="EMBL" id="CAD6196335.1"/>
    </source>
</evidence>
<dbReference type="Proteomes" id="UP000835052">
    <property type="component" value="Unassembled WGS sequence"/>
</dbReference>
<dbReference type="InterPro" id="IPR008138">
    <property type="entry name" value="SapB_2"/>
</dbReference>